<reference evidence="3 4" key="1">
    <citation type="submission" date="2019-05" db="EMBL/GenBank/DDBJ databases">
        <title>Streptomyces marianii sp. nov., a novel marine actinomycete from southern coast of India.</title>
        <authorList>
            <person name="Iniyan A.M."/>
            <person name="Wink J."/>
            <person name="Ramprasad E."/>
            <person name="Ramana C.V."/>
            <person name="Bunk B."/>
            <person name="Sproer C."/>
            <person name="Joseph F.-J.R.S."/>
            <person name="Vincent S.G.P."/>
        </authorList>
    </citation>
    <scope>NUCLEOTIDE SEQUENCE [LARGE SCALE GENOMIC DNA]</scope>
    <source>
        <strain evidence="3 4">ICN19</strain>
    </source>
</reference>
<evidence type="ECO:0000313" key="4">
    <source>
        <dbReference type="Proteomes" id="UP000305921"/>
    </source>
</evidence>
<evidence type="ECO:0000313" key="3">
    <source>
        <dbReference type="EMBL" id="TLQ42272.1"/>
    </source>
</evidence>
<gene>
    <name evidence="3" type="ORF">FEF34_02630</name>
</gene>
<dbReference type="InterPro" id="IPR005149">
    <property type="entry name" value="Tscrpt_reg_PadR_N"/>
</dbReference>
<dbReference type="AlphaFoldDB" id="A0A5R9DZW8"/>
<dbReference type="OrthoDB" id="3186544at2"/>
<dbReference type="Gene3D" id="1.10.10.10">
    <property type="entry name" value="Winged helix-like DNA-binding domain superfamily/Winged helix DNA-binding domain"/>
    <property type="match status" value="1"/>
</dbReference>
<evidence type="ECO:0000259" key="1">
    <source>
        <dbReference type="Pfam" id="PF03551"/>
    </source>
</evidence>
<dbReference type="Gene3D" id="6.10.140.190">
    <property type="match status" value="1"/>
</dbReference>
<feature type="domain" description="Transcription regulator PadR C-terminal" evidence="2">
    <location>
        <begin position="92"/>
        <end position="180"/>
    </location>
</feature>
<proteinExistence type="predicted"/>
<dbReference type="Proteomes" id="UP000305921">
    <property type="component" value="Unassembled WGS sequence"/>
</dbReference>
<dbReference type="InterPro" id="IPR036390">
    <property type="entry name" value="WH_DNA-bd_sf"/>
</dbReference>
<dbReference type="SUPFAM" id="SSF46785">
    <property type="entry name" value="Winged helix' DNA-binding domain"/>
    <property type="match status" value="1"/>
</dbReference>
<dbReference type="PANTHER" id="PTHR43252">
    <property type="entry name" value="TRANSCRIPTIONAL REGULATOR YQJI"/>
    <property type="match status" value="1"/>
</dbReference>
<organism evidence="3 4">
    <name type="scientific">Streptomyces marianii</name>
    <dbReference type="NCBI Taxonomy" id="1817406"/>
    <lineage>
        <taxon>Bacteria</taxon>
        <taxon>Bacillati</taxon>
        <taxon>Actinomycetota</taxon>
        <taxon>Actinomycetes</taxon>
        <taxon>Kitasatosporales</taxon>
        <taxon>Streptomycetaceae</taxon>
        <taxon>Streptomyces</taxon>
    </lineage>
</organism>
<dbReference type="PANTHER" id="PTHR43252:SF4">
    <property type="entry name" value="TRANSCRIPTIONAL REGULATORY PROTEIN"/>
    <property type="match status" value="1"/>
</dbReference>
<protein>
    <submittedName>
        <fullName evidence="3">PadR family transcriptional regulator</fullName>
    </submittedName>
</protein>
<name>A0A5R9DZW8_9ACTN</name>
<accession>A0A5R9DZW8</accession>
<dbReference type="InterPro" id="IPR036388">
    <property type="entry name" value="WH-like_DNA-bd_sf"/>
</dbReference>
<feature type="domain" description="Transcription regulator PadR N-terminal" evidence="1">
    <location>
        <begin position="7"/>
        <end position="80"/>
    </location>
</feature>
<evidence type="ECO:0000259" key="2">
    <source>
        <dbReference type="Pfam" id="PF10400"/>
    </source>
</evidence>
<dbReference type="EMBL" id="VAWE01000001">
    <property type="protein sequence ID" value="TLQ42272.1"/>
    <property type="molecule type" value="Genomic_DNA"/>
</dbReference>
<sequence length="195" mass="21806">MALRHAVLAALLDGESSGYQLAKSFDLGVANFWHALPQQLYLELTKLERAGLVEGRQVIQESRPPKRLFTITEEGLEELARFAETAAKPSFIRDDLLVKVQAVDSAPMAPVIEQLDERAATAAAKTDFFERFLRRLRGELDEDAFLATADRVGPYLTCLRGLRFEQETSEWCARTAAVLRARQSRQTQGGVPRDS</sequence>
<dbReference type="Pfam" id="PF03551">
    <property type="entry name" value="PadR"/>
    <property type="match status" value="1"/>
</dbReference>
<keyword evidence="4" id="KW-1185">Reference proteome</keyword>
<dbReference type="RefSeq" id="WP_138051682.1">
    <property type="nucleotide sequence ID" value="NZ_VAWE01000001.1"/>
</dbReference>
<dbReference type="Pfam" id="PF10400">
    <property type="entry name" value="Vir_act_alpha_C"/>
    <property type="match status" value="1"/>
</dbReference>
<dbReference type="InterPro" id="IPR018309">
    <property type="entry name" value="Tscrpt_reg_PadR_C"/>
</dbReference>
<comment type="caution">
    <text evidence="3">The sequence shown here is derived from an EMBL/GenBank/DDBJ whole genome shotgun (WGS) entry which is preliminary data.</text>
</comment>